<dbReference type="Pfam" id="PF01479">
    <property type="entry name" value="S4"/>
    <property type="match status" value="1"/>
</dbReference>
<dbReference type="PROSITE" id="PS50889">
    <property type="entry name" value="S4"/>
    <property type="match status" value="1"/>
</dbReference>
<dbReference type="InterPro" id="IPR050343">
    <property type="entry name" value="RsuA_PseudoU_synthase"/>
</dbReference>
<dbReference type="Gene3D" id="3.30.2350.10">
    <property type="entry name" value="Pseudouridine synthase"/>
    <property type="match status" value="1"/>
</dbReference>
<evidence type="ECO:0000256" key="1">
    <source>
        <dbReference type="ARBA" id="ARBA00000073"/>
    </source>
</evidence>
<dbReference type="InterPro" id="IPR020103">
    <property type="entry name" value="PsdUridine_synth_cat_dom_sf"/>
</dbReference>
<dbReference type="SUPFAM" id="SSF55174">
    <property type="entry name" value="Alpha-L RNA-binding motif"/>
    <property type="match status" value="1"/>
</dbReference>
<evidence type="ECO:0000313" key="8">
    <source>
        <dbReference type="Proteomes" id="UP000481339"/>
    </source>
</evidence>
<dbReference type="SMART" id="SM00363">
    <property type="entry name" value="S4"/>
    <property type="match status" value="1"/>
</dbReference>
<keyword evidence="4" id="KW-0694">RNA-binding</keyword>
<dbReference type="RefSeq" id="WP_158035964.1">
    <property type="nucleotide sequence ID" value="NZ_BAAAZV010000003.1"/>
</dbReference>
<dbReference type="PROSITE" id="PS01149">
    <property type="entry name" value="PSI_RSU"/>
    <property type="match status" value="1"/>
</dbReference>
<dbReference type="PANTHER" id="PTHR47683:SF2">
    <property type="entry name" value="RNA-BINDING S4 DOMAIN-CONTAINING PROTEIN"/>
    <property type="match status" value="1"/>
</dbReference>
<evidence type="ECO:0000313" key="7">
    <source>
        <dbReference type="EMBL" id="KAB1633042.1"/>
    </source>
</evidence>
<dbReference type="InterPro" id="IPR006145">
    <property type="entry name" value="PsdUridine_synth_RsuA/RluA"/>
</dbReference>
<gene>
    <name evidence="7" type="ORF">F8O02_04130</name>
</gene>
<dbReference type="EMBL" id="WBKA01000002">
    <property type="protein sequence ID" value="KAB1633042.1"/>
    <property type="molecule type" value="Genomic_DNA"/>
</dbReference>
<dbReference type="SUPFAM" id="SSF55120">
    <property type="entry name" value="Pseudouridine synthase"/>
    <property type="match status" value="1"/>
</dbReference>
<dbReference type="InterPro" id="IPR036986">
    <property type="entry name" value="S4_RNA-bd_sf"/>
</dbReference>
<dbReference type="CDD" id="cd02870">
    <property type="entry name" value="PseudoU_synth_RsuA_like"/>
    <property type="match status" value="1"/>
</dbReference>
<dbReference type="FunFam" id="3.10.290.10:FF:000003">
    <property type="entry name" value="Pseudouridine synthase"/>
    <property type="match status" value="1"/>
</dbReference>
<dbReference type="Gene3D" id="3.10.290.10">
    <property type="entry name" value="RNA-binding S4 domain"/>
    <property type="match status" value="1"/>
</dbReference>
<comment type="caution">
    <text evidence="7">The sequence shown here is derived from an EMBL/GenBank/DDBJ whole genome shotgun (WGS) entry which is preliminary data.</text>
</comment>
<evidence type="ECO:0000259" key="6">
    <source>
        <dbReference type="SMART" id="SM00363"/>
    </source>
</evidence>
<dbReference type="PANTHER" id="PTHR47683">
    <property type="entry name" value="PSEUDOURIDINE SYNTHASE FAMILY PROTEIN-RELATED"/>
    <property type="match status" value="1"/>
</dbReference>
<keyword evidence="3 5" id="KW-0413">Isomerase</keyword>
<dbReference type="InterPro" id="IPR018496">
    <property type="entry name" value="PsdUridine_synth_RsuA/RluB_CS"/>
</dbReference>
<feature type="domain" description="RNA-binding S4" evidence="6">
    <location>
        <begin position="12"/>
        <end position="75"/>
    </location>
</feature>
<sequence length="247" mass="27504">MANETDQHPEGERLQKVMARAGVASRRASEELILAGRVAVNGRIVRELGTRVRPEDRIEVAGLVIVTDPGLRYYALNKPAGVVSTMHDEHGRPDLSRWATAETGRIFNVGRLDEATRGLLLMTNDGELAHQLMHPSFEVEKVYVALVRGRVAPRDLARLRQGVELEDGPIRADAARVLDRADGRTLVEIHLHSGRNRIVRRMLAHIGHPVLELTRRRIGPVRLGALPEGEMRPLTAEEVGRLLRLGR</sequence>
<accession>A0A7C8FTK6</accession>
<dbReference type="InterPro" id="IPR002942">
    <property type="entry name" value="S4_RNA-bd"/>
</dbReference>
<dbReference type="GO" id="GO:0003723">
    <property type="term" value="F:RNA binding"/>
    <property type="evidence" value="ECO:0007669"/>
    <property type="project" value="UniProtKB-KW"/>
</dbReference>
<dbReference type="AlphaFoldDB" id="A0A7C8FTK6"/>
<protein>
    <recommendedName>
        <fullName evidence="5">Pseudouridine synthase</fullName>
        <ecNumber evidence="5">5.4.99.-</ecNumber>
    </recommendedName>
</protein>
<dbReference type="GO" id="GO:0120159">
    <property type="term" value="F:rRNA pseudouridine synthase activity"/>
    <property type="evidence" value="ECO:0007669"/>
    <property type="project" value="UniProtKB-ARBA"/>
</dbReference>
<dbReference type="Proteomes" id="UP000481339">
    <property type="component" value="Unassembled WGS sequence"/>
</dbReference>
<name>A0A7C8FTK6_9MICO</name>
<keyword evidence="8" id="KW-1185">Reference proteome</keyword>
<dbReference type="CDD" id="cd00165">
    <property type="entry name" value="S4"/>
    <property type="match status" value="1"/>
</dbReference>
<proteinExistence type="inferred from homology"/>
<dbReference type="Pfam" id="PF00849">
    <property type="entry name" value="PseudoU_synth_2"/>
    <property type="match status" value="1"/>
</dbReference>
<dbReference type="GO" id="GO:0000455">
    <property type="term" value="P:enzyme-directed rRNA pseudouridine synthesis"/>
    <property type="evidence" value="ECO:0007669"/>
    <property type="project" value="UniProtKB-ARBA"/>
</dbReference>
<dbReference type="EC" id="5.4.99.-" evidence="5"/>
<organism evidence="7 8">
    <name type="scientific">Pseudoclavibacter caeni</name>
    <dbReference type="NCBI Taxonomy" id="908846"/>
    <lineage>
        <taxon>Bacteria</taxon>
        <taxon>Bacillati</taxon>
        <taxon>Actinomycetota</taxon>
        <taxon>Actinomycetes</taxon>
        <taxon>Micrococcales</taxon>
        <taxon>Microbacteriaceae</taxon>
        <taxon>Pseudoclavibacter</taxon>
    </lineage>
</organism>
<evidence type="ECO:0000256" key="3">
    <source>
        <dbReference type="ARBA" id="ARBA00023235"/>
    </source>
</evidence>
<evidence type="ECO:0000256" key="2">
    <source>
        <dbReference type="ARBA" id="ARBA00008348"/>
    </source>
</evidence>
<evidence type="ECO:0000256" key="4">
    <source>
        <dbReference type="PROSITE-ProRule" id="PRU00182"/>
    </source>
</evidence>
<dbReference type="NCBIfam" id="TIGR00093">
    <property type="entry name" value="pseudouridine synthase"/>
    <property type="match status" value="1"/>
</dbReference>
<dbReference type="InterPro" id="IPR000748">
    <property type="entry name" value="PsdUridine_synth_RsuA/RluB/E/F"/>
</dbReference>
<dbReference type="OrthoDB" id="9807213at2"/>
<reference evidence="7 8" key="1">
    <citation type="submission" date="2019-09" db="EMBL/GenBank/DDBJ databases">
        <title>Phylogeny of genus Pseudoclavibacter and closely related genus.</title>
        <authorList>
            <person name="Li Y."/>
        </authorList>
    </citation>
    <scope>NUCLEOTIDE SEQUENCE [LARGE SCALE GENOMIC DNA]</scope>
    <source>
        <strain evidence="7 8">JCM 16921</strain>
    </source>
</reference>
<comment type="similarity">
    <text evidence="2 5">Belongs to the pseudouridine synthase RsuA family.</text>
</comment>
<evidence type="ECO:0000256" key="5">
    <source>
        <dbReference type="RuleBase" id="RU003887"/>
    </source>
</evidence>
<comment type="catalytic activity">
    <reaction evidence="1">
        <text>a uridine in RNA = a pseudouridine in RNA</text>
        <dbReference type="Rhea" id="RHEA:48348"/>
        <dbReference type="Rhea" id="RHEA-COMP:12068"/>
        <dbReference type="Rhea" id="RHEA-COMP:12069"/>
        <dbReference type="ChEBI" id="CHEBI:65314"/>
        <dbReference type="ChEBI" id="CHEBI:65315"/>
    </reaction>
</comment>